<evidence type="ECO:0000313" key="2">
    <source>
        <dbReference type="Proteomes" id="UP001480595"/>
    </source>
</evidence>
<organism evidence="1 2">
    <name type="scientific">Apiospora phragmitis</name>
    <dbReference type="NCBI Taxonomy" id="2905665"/>
    <lineage>
        <taxon>Eukaryota</taxon>
        <taxon>Fungi</taxon>
        <taxon>Dikarya</taxon>
        <taxon>Ascomycota</taxon>
        <taxon>Pezizomycotina</taxon>
        <taxon>Sordariomycetes</taxon>
        <taxon>Xylariomycetidae</taxon>
        <taxon>Amphisphaeriales</taxon>
        <taxon>Apiosporaceae</taxon>
        <taxon>Apiospora</taxon>
    </lineage>
</organism>
<gene>
    <name evidence="1" type="ORF">PG994_000265</name>
</gene>
<sequence length="346" mass="38328">MPSEKGQGMAPPKTERRSCMGVVMHPFYFPPNSLGSFAKCVSSVLSDKASLQNARANLEDYKSVFAALRSGSDGEAAEILARLRMGMDLRFFGNLPFSSGFKANHYPAKVQDVQVSNICNDLWAAVPANCRPGGCSLGILDIAHQLIAAGTPARVINGERHNVLAVASPAEFARSSLLSQWAARFIFSITGTTRSLTSITAAWRVWVLMRWRIDPSPETYAAMPEWMRPTIKQLLYPHVEIVDLVAYPKLRDAVISRPSAQAHPDLVWLMDAYRGCRCSFAMEFPEIVCYNKTTGQPDFTDHAKACVADLDNWTIGPVFRRYLPNMDQLVDIGLDDDFPEPRTPLG</sequence>
<protein>
    <submittedName>
        <fullName evidence="1">Uncharacterized protein</fullName>
    </submittedName>
</protein>
<dbReference type="PANTHER" id="PTHR37012">
    <property type="entry name" value="B-ZIP TRANSCRIPTION FACTOR (EUROFUNG)-RELATED"/>
    <property type="match status" value="1"/>
</dbReference>
<reference evidence="1 2" key="1">
    <citation type="submission" date="2023-01" db="EMBL/GenBank/DDBJ databases">
        <title>Analysis of 21 Apiospora genomes using comparative genomics revels a genus with tremendous synthesis potential of carbohydrate active enzymes and secondary metabolites.</title>
        <authorList>
            <person name="Sorensen T."/>
        </authorList>
    </citation>
    <scope>NUCLEOTIDE SEQUENCE [LARGE SCALE GENOMIC DNA]</scope>
    <source>
        <strain evidence="1 2">CBS 135458</strain>
    </source>
</reference>
<comment type="caution">
    <text evidence="1">The sequence shown here is derived from an EMBL/GenBank/DDBJ whole genome shotgun (WGS) entry which is preliminary data.</text>
</comment>
<proteinExistence type="predicted"/>
<dbReference type="EMBL" id="JAQQWL010000001">
    <property type="protein sequence ID" value="KAK8090760.1"/>
    <property type="molecule type" value="Genomic_DNA"/>
</dbReference>
<name>A0ABR1X5T2_9PEZI</name>
<dbReference type="RefSeq" id="XP_066722306.1">
    <property type="nucleotide sequence ID" value="XM_066851674.1"/>
</dbReference>
<keyword evidence="2" id="KW-1185">Reference proteome</keyword>
<dbReference type="PANTHER" id="PTHR37012:SF2">
    <property type="entry name" value="BZIP DOMAIN-CONTAINING PROTEIN-RELATED"/>
    <property type="match status" value="1"/>
</dbReference>
<evidence type="ECO:0000313" key="1">
    <source>
        <dbReference type="EMBL" id="KAK8090760.1"/>
    </source>
</evidence>
<dbReference type="Proteomes" id="UP001480595">
    <property type="component" value="Unassembled WGS sequence"/>
</dbReference>
<dbReference type="GeneID" id="92084737"/>
<dbReference type="InterPro" id="IPR021833">
    <property type="entry name" value="DUF3425"/>
</dbReference>
<accession>A0ABR1X5T2</accession>
<dbReference type="Pfam" id="PF11905">
    <property type="entry name" value="DUF3425"/>
    <property type="match status" value="1"/>
</dbReference>